<dbReference type="RefSeq" id="WP_067910340.1">
    <property type="nucleotide sequence ID" value="NZ_KQ954245.1"/>
</dbReference>
<accession>A0A117UUM4</accession>
<reference evidence="1 2" key="1">
    <citation type="submission" date="2015-10" db="EMBL/GenBank/DDBJ databases">
        <title>Draft genome sequence of Novosphingobium fuchskuhlense DSM 25065 isolated from a surface water sample of the southwest basin of Lake Grosse Fuchskuhle.</title>
        <authorList>
            <person name="Ruckert C."/>
            <person name="Winkler A."/>
            <person name="Glaeser J."/>
            <person name="Grossart H.-P."/>
            <person name="Kalinowski J."/>
            <person name="Glaeser S."/>
        </authorList>
    </citation>
    <scope>NUCLEOTIDE SEQUENCE [LARGE SCALE GENOMIC DNA]</scope>
    <source>
        <strain evidence="1 2">FNE08-7</strain>
    </source>
</reference>
<dbReference type="Proteomes" id="UP000058012">
    <property type="component" value="Unassembled WGS sequence"/>
</dbReference>
<evidence type="ECO:0000313" key="1">
    <source>
        <dbReference type="EMBL" id="KUR71159.1"/>
    </source>
</evidence>
<protein>
    <submittedName>
        <fullName evidence="1">Uncharacterized protein</fullName>
    </submittedName>
</protein>
<comment type="caution">
    <text evidence="1">The sequence shown here is derived from an EMBL/GenBank/DDBJ whole genome shotgun (WGS) entry which is preliminary data.</text>
</comment>
<proteinExistence type="predicted"/>
<gene>
    <name evidence="1" type="ORF">AQZ52_10835</name>
</gene>
<keyword evidence="2" id="KW-1185">Reference proteome</keyword>
<dbReference type="STRING" id="1117702.AQZ52_10835"/>
<name>A0A117UUM4_9SPHN</name>
<sequence>MSTDELVERLRIRMTIVQELDCVEWVPDPLCQEAADTIATLTAQLAEARASERAAVVAWVRAQCKAGEDMGFTAQARAISSFATAIEQGGHLT</sequence>
<evidence type="ECO:0000313" key="2">
    <source>
        <dbReference type="Proteomes" id="UP000058012"/>
    </source>
</evidence>
<organism evidence="1 2">
    <name type="scientific">Novosphingobium fuchskuhlense</name>
    <dbReference type="NCBI Taxonomy" id="1117702"/>
    <lineage>
        <taxon>Bacteria</taxon>
        <taxon>Pseudomonadati</taxon>
        <taxon>Pseudomonadota</taxon>
        <taxon>Alphaproteobacteria</taxon>
        <taxon>Sphingomonadales</taxon>
        <taxon>Sphingomonadaceae</taxon>
        <taxon>Novosphingobium</taxon>
    </lineage>
</organism>
<dbReference type="AlphaFoldDB" id="A0A117UUM4"/>
<dbReference type="EMBL" id="LLZS01000007">
    <property type="protein sequence ID" value="KUR71159.1"/>
    <property type="molecule type" value="Genomic_DNA"/>
</dbReference>